<evidence type="ECO:0000313" key="13">
    <source>
        <dbReference type="Proteomes" id="UP000008793"/>
    </source>
</evidence>
<dbReference type="GO" id="GO:0005524">
    <property type="term" value="F:ATP binding"/>
    <property type="evidence" value="ECO:0007669"/>
    <property type="project" value="UniProtKB-KW"/>
</dbReference>
<dbReference type="eggNOG" id="COG3845">
    <property type="taxonomic scope" value="Bacteria"/>
</dbReference>
<dbReference type="GeneID" id="90514101"/>
<evidence type="ECO:0000256" key="10">
    <source>
        <dbReference type="ARBA" id="ARBA00023136"/>
    </source>
</evidence>
<dbReference type="Pfam" id="PF00005">
    <property type="entry name" value="ABC_tran"/>
    <property type="match status" value="2"/>
</dbReference>
<dbReference type="AlphaFoldDB" id="D8MXY9"/>
<keyword evidence="8 12" id="KW-0067">ATP-binding</keyword>
<keyword evidence="5" id="KW-0762">Sugar transport</keyword>
<evidence type="ECO:0000256" key="7">
    <source>
        <dbReference type="ARBA" id="ARBA00022741"/>
    </source>
</evidence>
<proteinExistence type="inferred from homology"/>
<dbReference type="PANTHER" id="PTHR43790">
    <property type="entry name" value="CARBOHYDRATE TRANSPORT ATP-BINDING PROTEIN MG119-RELATED"/>
    <property type="match status" value="1"/>
</dbReference>
<dbReference type="Proteomes" id="UP000008793">
    <property type="component" value="Chromosome"/>
</dbReference>
<dbReference type="FunFam" id="3.40.50.300:FF:000127">
    <property type="entry name" value="Ribose import ATP-binding protein RbsA"/>
    <property type="match status" value="1"/>
</dbReference>
<evidence type="ECO:0000256" key="1">
    <source>
        <dbReference type="ARBA" id="ARBA00004417"/>
    </source>
</evidence>
<feature type="domain" description="ABC transporter" evidence="11">
    <location>
        <begin position="9"/>
        <end position="244"/>
    </location>
</feature>
<protein>
    <submittedName>
        <fullName evidence="12">Sugar ABC transporter, ATP-binding protein</fullName>
    </submittedName>
</protein>
<evidence type="ECO:0000256" key="4">
    <source>
        <dbReference type="ARBA" id="ARBA00022475"/>
    </source>
</evidence>
<dbReference type="InterPro" id="IPR027417">
    <property type="entry name" value="P-loop_NTPase"/>
</dbReference>
<dbReference type="SMART" id="SM00382">
    <property type="entry name" value="AAA"/>
    <property type="match status" value="2"/>
</dbReference>
<keyword evidence="7" id="KW-0547">Nucleotide-binding</keyword>
<dbReference type="HOGENOM" id="CLU_000604_92_0_6"/>
<keyword evidence="13" id="KW-1185">Reference proteome</keyword>
<evidence type="ECO:0000259" key="11">
    <source>
        <dbReference type="PROSITE" id="PS50893"/>
    </source>
</evidence>
<evidence type="ECO:0000313" key="12">
    <source>
        <dbReference type="EMBL" id="CAX61696.1"/>
    </source>
</evidence>
<dbReference type="PROSITE" id="PS00211">
    <property type="entry name" value="ABC_TRANSPORTER_1"/>
    <property type="match status" value="1"/>
</dbReference>
<dbReference type="PANTHER" id="PTHR43790:SF4">
    <property type="entry name" value="GUANOSINE IMPORT ATP-BINDING PROTEIN NUPO"/>
    <property type="match status" value="1"/>
</dbReference>
<dbReference type="CDD" id="cd03216">
    <property type="entry name" value="ABC_Carb_Monos_I"/>
    <property type="match status" value="1"/>
</dbReference>
<dbReference type="InterPro" id="IPR017871">
    <property type="entry name" value="ABC_transporter-like_CS"/>
</dbReference>
<organism evidence="13">
    <name type="scientific">Erwinia billingiae (strain Eb661)</name>
    <dbReference type="NCBI Taxonomy" id="634500"/>
    <lineage>
        <taxon>Bacteria</taxon>
        <taxon>Pseudomonadati</taxon>
        <taxon>Pseudomonadota</taxon>
        <taxon>Gammaproteobacteria</taxon>
        <taxon>Enterobacterales</taxon>
        <taxon>Erwiniaceae</taxon>
        <taxon>Erwinia</taxon>
    </lineage>
</organism>
<dbReference type="SUPFAM" id="SSF52540">
    <property type="entry name" value="P-loop containing nucleoside triphosphate hydrolases"/>
    <property type="match status" value="2"/>
</dbReference>
<keyword evidence="10" id="KW-0472">Membrane</keyword>
<dbReference type="RefSeq" id="WP_013204169.1">
    <property type="nucleotide sequence ID" value="NC_014306.1"/>
</dbReference>
<evidence type="ECO:0000256" key="3">
    <source>
        <dbReference type="ARBA" id="ARBA00022448"/>
    </source>
</evidence>
<keyword evidence="9" id="KW-1278">Translocase</keyword>
<dbReference type="STRING" id="634500.EbC_41650"/>
<keyword evidence="6" id="KW-0677">Repeat</keyword>
<dbReference type="EMBL" id="FP236843">
    <property type="protein sequence ID" value="CAX61696.1"/>
    <property type="molecule type" value="Genomic_DNA"/>
</dbReference>
<evidence type="ECO:0000256" key="8">
    <source>
        <dbReference type="ARBA" id="ARBA00022840"/>
    </source>
</evidence>
<keyword evidence="4" id="KW-1003">Cell membrane</keyword>
<keyword evidence="3" id="KW-0813">Transport</keyword>
<dbReference type="Gene3D" id="3.40.50.300">
    <property type="entry name" value="P-loop containing nucleotide triphosphate hydrolases"/>
    <property type="match status" value="2"/>
</dbReference>
<dbReference type="CDD" id="cd03215">
    <property type="entry name" value="ABC_Carb_Monos_II"/>
    <property type="match status" value="1"/>
</dbReference>
<accession>D8MXY9</accession>
<name>D8MXY9_ERWBE</name>
<evidence type="ECO:0000256" key="5">
    <source>
        <dbReference type="ARBA" id="ARBA00022597"/>
    </source>
</evidence>
<evidence type="ECO:0000256" key="6">
    <source>
        <dbReference type="ARBA" id="ARBA00022737"/>
    </source>
</evidence>
<evidence type="ECO:0000256" key="9">
    <source>
        <dbReference type="ARBA" id="ARBA00022967"/>
    </source>
</evidence>
<dbReference type="InterPro" id="IPR050107">
    <property type="entry name" value="ABC_carbohydrate_import_ATPase"/>
</dbReference>
<dbReference type="GO" id="GO:0005886">
    <property type="term" value="C:plasma membrane"/>
    <property type="evidence" value="ECO:0007669"/>
    <property type="project" value="UniProtKB-SubCell"/>
</dbReference>
<comment type="similarity">
    <text evidence="2">Belongs to the ABC transporter superfamily. Drug exporter-2 (TC 3.A.1.117) family.</text>
</comment>
<evidence type="ECO:0000256" key="2">
    <source>
        <dbReference type="ARBA" id="ARBA00006526"/>
    </source>
</evidence>
<feature type="domain" description="ABC transporter" evidence="11">
    <location>
        <begin position="261"/>
        <end position="505"/>
    </location>
</feature>
<gene>
    <name evidence="12" type="ordered locus">EbC_41650</name>
</gene>
<dbReference type="InterPro" id="IPR003593">
    <property type="entry name" value="AAA+_ATPase"/>
</dbReference>
<dbReference type="KEGG" id="ebi:EbC_41650"/>
<comment type="subcellular location">
    <subcellularLocation>
        <location evidence="1">Cell inner membrane</location>
        <topology evidence="1">Peripheral membrane protein</topology>
    </subcellularLocation>
</comment>
<sequence>MASTPSVRVALNKVTKRFARVTANDCVTMQVASGEIHALLGENGAGKSTLMQILYGLYQPDEGEIVIEGKPVTLRDPGDAIACGIGMVHQEFMLVQPMTVVENVILGLKETRSGRLDLRTAAARLQTLSDRHGLAVDPWAKVQHLPIGVQQRVEILKLLYRDAQVLILDEPTAVLTPQEKEGLFATLKSLRAEGRSVIIVTHKLYEIMAIADRVSVMRGGKMIDTVAVSETSETDLARRMVGRDVVLRVNKSPCRPGKEVLHVDNIAVRDESGQQKIWRASLKVAAGEILGIAGVDGNGQSELAEALLNLREVEAGRIWLGGEDITELSPAGRRAKGMGFIPADRRGVGSVTSLSIADNAMLGAQQTFTHARGWLLDHKKIALHARAIVNHFKVRTPDTDFEAGKLSGGNLQKLILGREVARKPQLLVVEQPTRGLDVGAVEAVWQALLAARDSGCAIVMISAELEEILNLSDRVAVMYSGQIAGILDASDATAEKLGELMAGGKLVSGADNDQAA</sequence>
<dbReference type="InterPro" id="IPR003439">
    <property type="entry name" value="ABC_transporter-like_ATP-bd"/>
</dbReference>
<dbReference type="GO" id="GO:0016887">
    <property type="term" value="F:ATP hydrolysis activity"/>
    <property type="evidence" value="ECO:0007669"/>
    <property type="project" value="InterPro"/>
</dbReference>
<dbReference type="PROSITE" id="PS50893">
    <property type="entry name" value="ABC_TRANSPORTER_2"/>
    <property type="match status" value="2"/>
</dbReference>
<reference evidence="12 13" key="1">
    <citation type="journal article" date="2010" name="BMC Genomics">
        <title>Genome comparison of the epiphytic bacteria Erwinia billingiae and E. tasmaniensis with the pear pathogen E. pyrifoliae.</title>
        <authorList>
            <person name="Kube M."/>
            <person name="Migdoll A.M."/>
            <person name="Gehring I."/>
            <person name="Heitmann K."/>
            <person name="Mayer Y."/>
            <person name="Kuhl H."/>
            <person name="Knaust F."/>
            <person name="Geider K."/>
            <person name="Reinhardt R."/>
        </authorList>
    </citation>
    <scope>NUCLEOTIDE SEQUENCE [LARGE SCALE GENOMIC DNA]</scope>
    <source>
        <strain evidence="12 13">Eb661</strain>
    </source>
</reference>